<accession>A0A7Z7B898</accession>
<reference evidence="2" key="1">
    <citation type="submission" date="2016-10" db="EMBL/GenBank/DDBJ databases">
        <authorList>
            <person name="Varghese N."/>
            <person name="Submissions S."/>
        </authorList>
    </citation>
    <scope>NUCLEOTIDE SEQUENCE [LARGE SCALE GENOMIC DNA]</scope>
    <source>
        <strain evidence="2">YR281</strain>
    </source>
</reference>
<evidence type="ECO:0000313" key="3">
    <source>
        <dbReference type="Proteomes" id="UP000198900"/>
    </source>
</evidence>
<comment type="caution">
    <text evidence="2">The sequence shown here is derived from an EMBL/GenBank/DDBJ whole genome shotgun (WGS) entry which is preliminary data.</text>
</comment>
<dbReference type="Proteomes" id="UP000198900">
    <property type="component" value="Unassembled WGS sequence"/>
</dbReference>
<proteinExistence type="predicted"/>
<feature type="region of interest" description="Disordered" evidence="1">
    <location>
        <begin position="14"/>
        <end position="42"/>
    </location>
</feature>
<dbReference type="AlphaFoldDB" id="A0A7Z7B898"/>
<sequence>MYVARFNATSDLRAPIHNAERSTRHEWHPEGGMLNPSTASQL</sequence>
<gene>
    <name evidence="2" type="ORF">SAMN04487926_11272</name>
</gene>
<evidence type="ECO:0000313" key="2">
    <source>
        <dbReference type="EMBL" id="SDI11436.1"/>
    </source>
</evidence>
<evidence type="ECO:0000256" key="1">
    <source>
        <dbReference type="SAM" id="MobiDB-lite"/>
    </source>
</evidence>
<feature type="compositionally biased region" description="Basic and acidic residues" evidence="1">
    <location>
        <begin position="18"/>
        <end position="29"/>
    </location>
</feature>
<keyword evidence="3" id="KW-1185">Reference proteome</keyword>
<dbReference type="EMBL" id="FNDI01000012">
    <property type="protein sequence ID" value="SDI11436.1"/>
    <property type="molecule type" value="Genomic_DNA"/>
</dbReference>
<name>A0A7Z7B898_9BURK</name>
<organism evidence="2 3">
    <name type="scientific">Paraburkholderia steynii</name>
    <dbReference type="NCBI Taxonomy" id="1245441"/>
    <lineage>
        <taxon>Bacteria</taxon>
        <taxon>Pseudomonadati</taxon>
        <taxon>Pseudomonadota</taxon>
        <taxon>Betaproteobacteria</taxon>
        <taxon>Burkholderiales</taxon>
        <taxon>Burkholderiaceae</taxon>
        <taxon>Paraburkholderia</taxon>
    </lineage>
</organism>
<protein>
    <submittedName>
        <fullName evidence="2">Uncharacterized protein</fullName>
    </submittedName>
</protein>